<feature type="domain" description="ShKT" evidence="1">
    <location>
        <begin position="184"/>
        <end position="226"/>
    </location>
</feature>
<evidence type="ECO:0000313" key="3">
    <source>
        <dbReference type="Proteomes" id="UP001195483"/>
    </source>
</evidence>
<dbReference type="Proteomes" id="UP001195483">
    <property type="component" value="Unassembled WGS sequence"/>
</dbReference>
<keyword evidence="3" id="KW-1185">Reference proteome</keyword>
<evidence type="ECO:0000313" key="2">
    <source>
        <dbReference type="EMBL" id="KAK3597905.1"/>
    </source>
</evidence>
<dbReference type="Gene3D" id="1.10.10.1940">
    <property type="match status" value="1"/>
</dbReference>
<dbReference type="SMART" id="SM00209">
    <property type="entry name" value="TSP1"/>
    <property type="match status" value="1"/>
</dbReference>
<comment type="caution">
    <text evidence="2">The sequence shown here is derived from an EMBL/GenBank/DDBJ whole genome shotgun (WGS) entry which is preliminary data.</text>
</comment>
<sequence>MKPRNQPRQTYDPGKHTSKDKFCTKKCYRHTGQDPGTYSYGCCDSLCSDIQCFSTCEGNFCNGDQSQMDYINRLLSMGQTTTTIPGTGFSDWSTWSTCTATCGTTGLKLRTRVCLLGRTCLGSTQENAACTADPCTNTGASTVITSSKPASDTEASTVITSSKPASVTESSSARTMPISTSVPCEDNEVGLQGTCAYWQNFDVCKPDSDAYLGIAKSHCRKTCGICG</sequence>
<evidence type="ECO:0000259" key="1">
    <source>
        <dbReference type="Pfam" id="PF01549"/>
    </source>
</evidence>
<gene>
    <name evidence="2" type="ORF">CHS0354_042243</name>
</gene>
<protein>
    <recommendedName>
        <fullName evidence="1">ShKT domain-containing protein</fullName>
    </recommendedName>
</protein>
<proteinExistence type="predicted"/>
<dbReference type="EMBL" id="JAEAOA010002354">
    <property type="protein sequence ID" value="KAK3597905.1"/>
    <property type="molecule type" value="Genomic_DNA"/>
</dbReference>
<dbReference type="InterPro" id="IPR003582">
    <property type="entry name" value="ShKT_dom"/>
</dbReference>
<reference evidence="2" key="3">
    <citation type="submission" date="2023-05" db="EMBL/GenBank/DDBJ databases">
        <authorList>
            <person name="Smith C.H."/>
        </authorList>
    </citation>
    <scope>NUCLEOTIDE SEQUENCE</scope>
    <source>
        <strain evidence="2">CHS0354</strain>
        <tissue evidence="2">Mantle</tissue>
    </source>
</reference>
<dbReference type="PROSITE" id="PS50092">
    <property type="entry name" value="TSP1"/>
    <property type="match status" value="1"/>
</dbReference>
<accession>A0AAE0STJ8</accession>
<dbReference type="Pfam" id="PF00090">
    <property type="entry name" value="TSP_1"/>
    <property type="match status" value="1"/>
</dbReference>
<dbReference type="InterPro" id="IPR036383">
    <property type="entry name" value="TSP1_rpt_sf"/>
</dbReference>
<name>A0AAE0STJ8_9BIVA</name>
<reference evidence="2" key="2">
    <citation type="journal article" date="2021" name="Genome Biol. Evol.">
        <title>Developing a high-quality reference genome for a parasitic bivalve with doubly uniparental inheritance (Bivalvia: Unionida).</title>
        <authorList>
            <person name="Smith C.H."/>
        </authorList>
    </citation>
    <scope>NUCLEOTIDE SEQUENCE</scope>
    <source>
        <strain evidence="2">CHS0354</strain>
        <tissue evidence="2">Mantle</tissue>
    </source>
</reference>
<organism evidence="2 3">
    <name type="scientific">Potamilus streckersoni</name>
    <dbReference type="NCBI Taxonomy" id="2493646"/>
    <lineage>
        <taxon>Eukaryota</taxon>
        <taxon>Metazoa</taxon>
        <taxon>Spiralia</taxon>
        <taxon>Lophotrochozoa</taxon>
        <taxon>Mollusca</taxon>
        <taxon>Bivalvia</taxon>
        <taxon>Autobranchia</taxon>
        <taxon>Heteroconchia</taxon>
        <taxon>Palaeoheterodonta</taxon>
        <taxon>Unionida</taxon>
        <taxon>Unionoidea</taxon>
        <taxon>Unionidae</taxon>
        <taxon>Ambleminae</taxon>
        <taxon>Lampsilini</taxon>
        <taxon>Potamilus</taxon>
    </lineage>
</organism>
<dbReference type="Pfam" id="PF01549">
    <property type="entry name" value="ShK"/>
    <property type="match status" value="1"/>
</dbReference>
<dbReference type="AlphaFoldDB" id="A0AAE0STJ8"/>
<dbReference type="SUPFAM" id="SSF82895">
    <property type="entry name" value="TSP-1 type 1 repeat"/>
    <property type="match status" value="1"/>
</dbReference>
<dbReference type="Gene3D" id="2.20.100.10">
    <property type="entry name" value="Thrombospondin type-1 (TSP1) repeat"/>
    <property type="match status" value="1"/>
</dbReference>
<dbReference type="InterPro" id="IPR000884">
    <property type="entry name" value="TSP1_rpt"/>
</dbReference>
<reference evidence="2" key="1">
    <citation type="journal article" date="2021" name="Genome Biol. Evol.">
        <title>A High-Quality Reference Genome for a Parasitic Bivalve with Doubly Uniparental Inheritance (Bivalvia: Unionida).</title>
        <authorList>
            <person name="Smith C.H."/>
        </authorList>
    </citation>
    <scope>NUCLEOTIDE SEQUENCE</scope>
    <source>
        <strain evidence="2">CHS0354</strain>
    </source>
</reference>